<organism evidence="2 3">
    <name type="scientific">Phenylobacterium parvum</name>
    <dbReference type="NCBI Taxonomy" id="2201350"/>
    <lineage>
        <taxon>Bacteria</taxon>
        <taxon>Pseudomonadati</taxon>
        <taxon>Pseudomonadota</taxon>
        <taxon>Alphaproteobacteria</taxon>
        <taxon>Caulobacterales</taxon>
        <taxon>Caulobacteraceae</taxon>
        <taxon>Phenylobacterium</taxon>
    </lineage>
</organism>
<evidence type="ECO:0000313" key="2">
    <source>
        <dbReference type="EMBL" id="AWM76982.1"/>
    </source>
</evidence>
<dbReference type="EMBL" id="CP029479">
    <property type="protein sequence ID" value="AWM76982.1"/>
    <property type="molecule type" value="Genomic_DNA"/>
</dbReference>
<protein>
    <submittedName>
        <fullName evidence="2">Uncharacterized protein</fullName>
    </submittedName>
</protein>
<name>A0A2Z3HNX4_9CAUL</name>
<dbReference type="Proteomes" id="UP000247763">
    <property type="component" value="Chromosome"/>
</dbReference>
<feature type="compositionally biased region" description="Pro residues" evidence="1">
    <location>
        <begin position="39"/>
        <end position="49"/>
    </location>
</feature>
<evidence type="ECO:0000256" key="1">
    <source>
        <dbReference type="SAM" id="MobiDB-lite"/>
    </source>
</evidence>
<dbReference type="KEGG" id="phb:HYN04_03955"/>
<feature type="compositionally biased region" description="Basic residues" evidence="1">
    <location>
        <begin position="99"/>
        <end position="119"/>
    </location>
</feature>
<dbReference type="AlphaFoldDB" id="A0A2Z3HNX4"/>
<proteinExistence type="predicted"/>
<feature type="compositionally biased region" description="Basic and acidic residues" evidence="1">
    <location>
        <begin position="55"/>
        <end position="64"/>
    </location>
</feature>
<feature type="region of interest" description="Disordered" evidence="1">
    <location>
        <begin position="26"/>
        <end position="119"/>
    </location>
</feature>
<keyword evidence="3" id="KW-1185">Reference proteome</keyword>
<reference evidence="3" key="1">
    <citation type="submission" date="2018-05" db="EMBL/GenBank/DDBJ databases">
        <title>Genome sequencing of Phenylobacterium sp. HYN0004.</title>
        <authorList>
            <person name="Yi H."/>
            <person name="Baek C."/>
        </authorList>
    </citation>
    <scope>NUCLEOTIDE SEQUENCE [LARGE SCALE GENOMIC DNA]</scope>
    <source>
        <strain evidence="3">HYN0004</strain>
    </source>
</reference>
<gene>
    <name evidence="2" type="ORF">HYN04_03955</name>
</gene>
<accession>A0A2Z3HNX4</accession>
<evidence type="ECO:0000313" key="3">
    <source>
        <dbReference type="Proteomes" id="UP000247763"/>
    </source>
</evidence>
<sequence length="119" mass="12690">MLALAGVAGQTQASGGLCFHACVRSRRGLRPGPRRPSGIPGPSPGPNPGPGAARCRSDGRRPGDAPRPAGCDLLSPVLLRRRGPLHRPGDGPAPSRLQLRPRRRGAGPVRFRRERPHRR</sequence>